<dbReference type="AlphaFoldDB" id="A0AAV2GY97"/>
<dbReference type="InterPro" id="IPR036392">
    <property type="entry name" value="PLAT/LH2_dom_sf"/>
</dbReference>
<evidence type="ECO:0000256" key="1">
    <source>
        <dbReference type="PROSITE-ProRule" id="PRU00152"/>
    </source>
</evidence>
<dbReference type="SMART" id="SM00308">
    <property type="entry name" value="LH2"/>
    <property type="match status" value="3"/>
</dbReference>
<evidence type="ECO:0000313" key="4">
    <source>
        <dbReference type="EMBL" id="CAL1526404.1"/>
    </source>
</evidence>
<dbReference type="InterPro" id="IPR001024">
    <property type="entry name" value="PLAT/LH2_dom"/>
</dbReference>
<protein>
    <recommendedName>
        <fullName evidence="3">PLAT domain-containing protein</fullName>
    </recommendedName>
</protein>
<name>A0AAV2GY97_LYMST</name>
<evidence type="ECO:0000256" key="2">
    <source>
        <dbReference type="SAM" id="MobiDB-lite"/>
    </source>
</evidence>
<keyword evidence="5" id="KW-1185">Reference proteome</keyword>
<feature type="domain" description="PLAT" evidence="3">
    <location>
        <begin position="446"/>
        <end position="562"/>
    </location>
</feature>
<dbReference type="Gene3D" id="2.40.180.10">
    <property type="entry name" value="Catalase core domain"/>
    <property type="match status" value="3"/>
</dbReference>
<sequence length="639" mass="73700">MNDSNVWAIKPRVVYSASQNPSAHNDSNVRYTWAGPINSQLYGDSLNQLTQITRYNLAKFERMNSAPQQSRNKHSEQSIGHSSWHDSSVMFAPRSLWNSPTGTMQEDDVSSHNSDTGPRNFCYLCSTMEEHRLHMQVPKKMKGNARPKLKYIAPPPRVRIQMTEDLPLEHYNNRYKIVVWTGDKPESLTDAKVFVTITGNKNVLHRTQLYRGSLTKKFFFLRGSVETFFVKAPKLGNLEVLTLEHDCENTEPRRSWYCEKIEVTCMKTQKKWLFVCNNWLSFDKGDFMAIRDLYANAVEKTMQEYTLIVRTGKKQLAGTNARVFVTFYGVQGSSPKCQLLADNMKNRFQKGSVDEFTVKFPDIGKIRSMRIEHDNKGFASGWYLERIDMQSLTDPKIRYHFVLNGWIAKDIGDGHLWRDIKAKTKLPKEITSAPIRPIVVHKGKETVYEVTVRTGDQRSAGTDANVYIIIQGRKGKTKELLLDDHRNNFERGMTEQFKVKAFDVGPIESIIIGHDNKNPGAGWFCEDVKVRRKLAKDEQEEFLRKVKTKGKPKDKRKKLLSEKLKTLSLSDLRRSKLDEESESEDEDVLTEKDVFNVDGNPVKIPEYEDYKFVCHSWLALDEGDGLLQRELKPEETKTF</sequence>
<evidence type="ECO:0000259" key="3">
    <source>
        <dbReference type="PROSITE" id="PS50095"/>
    </source>
</evidence>
<dbReference type="Pfam" id="PF01477">
    <property type="entry name" value="PLAT"/>
    <property type="match status" value="3"/>
</dbReference>
<organism evidence="4 5">
    <name type="scientific">Lymnaea stagnalis</name>
    <name type="common">Great pond snail</name>
    <name type="synonym">Helix stagnalis</name>
    <dbReference type="NCBI Taxonomy" id="6523"/>
    <lineage>
        <taxon>Eukaryota</taxon>
        <taxon>Metazoa</taxon>
        <taxon>Spiralia</taxon>
        <taxon>Lophotrochozoa</taxon>
        <taxon>Mollusca</taxon>
        <taxon>Gastropoda</taxon>
        <taxon>Heterobranchia</taxon>
        <taxon>Euthyneura</taxon>
        <taxon>Panpulmonata</taxon>
        <taxon>Hygrophila</taxon>
        <taxon>Lymnaeoidea</taxon>
        <taxon>Lymnaeidae</taxon>
        <taxon>Lymnaea</taxon>
    </lineage>
</organism>
<dbReference type="PROSITE" id="PS50095">
    <property type="entry name" value="PLAT"/>
    <property type="match status" value="3"/>
</dbReference>
<comment type="caution">
    <text evidence="4">The sequence shown here is derived from an EMBL/GenBank/DDBJ whole genome shotgun (WGS) entry which is preliminary data.</text>
</comment>
<dbReference type="SUPFAM" id="SSF49723">
    <property type="entry name" value="Lipase/lipooxygenase domain (PLAT/LH2 domain)"/>
    <property type="match status" value="3"/>
</dbReference>
<evidence type="ECO:0000313" key="5">
    <source>
        <dbReference type="Proteomes" id="UP001497497"/>
    </source>
</evidence>
<dbReference type="PANTHER" id="PTHR45901:SF3">
    <property type="entry name" value="LIPOXYGENASE HOMOLOGY DOMAIN-CONTAINING PROTEIN 1"/>
    <property type="match status" value="1"/>
</dbReference>
<accession>A0AAV2GY97</accession>
<dbReference type="CDD" id="cd01756">
    <property type="entry name" value="PLAT_repeat"/>
    <property type="match status" value="2"/>
</dbReference>
<comment type="caution">
    <text evidence="1">Lacks conserved residue(s) required for the propagation of feature annotation.</text>
</comment>
<dbReference type="InterPro" id="IPR052970">
    <property type="entry name" value="Inner_ear_hair_cell_LOXHD"/>
</dbReference>
<feature type="domain" description="PLAT" evidence="3">
    <location>
        <begin position="173"/>
        <end position="294"/>
    </location>
</feature>
<dbReference type="Proteomes" id="UP001497497">
    <property type="component" value="Unassembled WGS sequence"/>
</dbReference>
<feature type="domain" description="PLAT" evidence="3">
    <location>
        <begin position="303"/>
        <end position="421"/>
    </location>
</feature>
<gene>
    <name evidence="4" type="ORF">GSLYS_00000581001</name>
</gene>
<dbReference type="PANTHER" id="PTHR45901">
    <property type="entry name" value="PROTEIN CBG12474"/>
    <property type="match status" value="1"/>
</dbReference>
<proteinExistence type="predicted"/>
<dbReference type="EMBL" id="CAXITT010000005">
    <property type="protein sequence ID" value="CAL1526404.1"/>
    <property type="molecule type" value="Genomic_DNA"/>
</dbReference>
<feature type="region of interest" description="Disordered" evidence="2">
    <location>
        <begin position="63"/>
        <end position="84"/>
    </location>
</feature>
<reference evidence="4 5" key="1">
    <citation type="submission" date="2024-04" db="EMBL/GenBank/DDBJ databases">
        <authorList>
            <consortium name="Genoscope - CEA"/>
            <person name="William W."/>
        </authorList>
    </citation>
    <scope>NUCLEOTIDE SEQUENCE [LARGE SCALE GENOMIC DNA]</scope>
</reference>